<feature type="region of interest" description="Disordered" evidence="1">
    <location>
        <begin position="37"/>
        <end position="70"/>
    </location>
</feature>
<comment type="caution">
    <text evidence="2">The sequence shown here is derived from an EMBL/GenBank/DDBJ whole genome shotgun (WGS) entry which is preliminary data.</text>
</comment>
<dbReference type="Proteomes" id="UP000732380">
    <property type="component" value="Unassembled WGS sequence"/>
</dbReference>
<protein>
    <submittedName>
        <fullName evidence="2">Uncharacterized protein</fullName>
    </submittedName>
</protein>
<evidence type="ECO:0000256" key="1">
    <source>
        <dbReference type="SAM" id="MobiDB-lite"/>
    </source>
</evidence>
<reference evidence="2 3" key="1">
    <citation type="journal article" date="2020" name="bioRxiv">
        <title>Whole genome comparisons of ergot fungi reveals the divergence and evolution of species within the genus Claviceps are the result of varying mechanisms driving genome evolution and host range expansion.</title>
        <authorList>
            <person name="Wyka S.A."/>
            <person name="Mondo S.J."/>
            <person name="Liu M."/>
            <person name="Dettman J."/>
            <person name="Nalam V."/>
            <person name="Broders K.D."/>
        </authorList>
    </citation>
    <scope>NUCLEOTIDE SEQUENCE [LARGE SCALE GENOMIC DNA]</scope>
    <source>
        <strain evidence="2 3">LM576</strain>
    </source>
</reference>
<evidence type="ECO:0000313" key="3">
    <source>
        <dbReference type="Proteomes" id="UP000732380"/>
    </source>
</evidence>
<accession>A0A9P7TRM4</accession>
<gene>
    <name evidence="2" type="ORF">E4U13_004592</name>
</gene>
<organism evidence="2 3">
    <name type="scientific">Claviceps humidiphila</name>
    <dbReference type="NCBI Taxonomy" id="1294629"/>
    <lineage>
        <taxon>Eukaryota</taxon>
        <taxon>Fungi</taxon>
        <taxon>Dikarya</taxon>
        <taxon>Ascomycota</taxon>
        <taxon>Pezizomycotina</taxon>
        <taxon>Sordariomycetes</taxon>
        <taxon>Hypocreomycetidae</taxon>
        <taxon>Hypocreales</taxon>
        <taxon>Clavicipitaceae</taxon>
        <taxon>Claviceps</taxon>
    </lineage>
</organism>
<evidence type="ECO:0000313" key="2">
    <source>
        <dbReference type="EMBL" id="KAG6111870.1"/>
    </source>
</evidence>
<dbReference type="AlphaFoldDB" id="A0A9P7TRM4"/>
<keyword evidence="3" id="KW-1185">Reference proteome</keyword>
<feature type="compositionally biased region" description="Basic and acidic residues" evidence="1">
    <location>
        <begin position="48"/>
        <end position="58"/>
    </location>
</feature>
<name>A0A9P7TRM4_9HYPO</name>
<dbReference type="EMBL" id="SRQM01000361">
    <property type="protein sequence ID" value="KAG6111870.1"/>
    <property type="molecule type" value="Genomic_DNA"/>
</dbReference>
<proteinExistence type="predicted"/>
<sequence>MSKLARYWDQRLGPANLKYGENANAAGPPVRLQTWIREAADDMPSTSHPDDNRADHGARGSLGPKKHMRS</sequence>